<sequence>MAGHRLYLALHRDMRQMVKFLLMAGADPSIACGKGVTPLHVVLRQVSRLSSSLATILLQLSHERYRPLQINPQDKLGNTPLHMAIFMARNNKKPDCFFYH</sequence>
<dbReference type="Gene3D" id="1.25.40.20">
    <property type="entry name" value="Ankyrin repeat-containing domain"/>
    <property type="match status" value="1"/>
</dbReference>
<dbReference type="OrthoDB" id="539213at2759"/>
<dbReference type="EMBL" id="CADCXV010001376">
    <property type="protein sequence ID" value="CAB0044022.1"/>
    <property type="molecule type" value="Genomic_DNA"/>
</dbReference>
<keyword evidence="2" id="KW-1185">Reference proteome</keyword>
<organism evidence="1 2">
    <name type="scientific">Trichogramma brassicae</name>
    <dbReference type="NCBI Taxonomy" id="86971"/>
    <lineage>
        <taxon>Eukaryota</taxon>
        <taxon>Metazoa</taxon>
        <taxon>Ecdysozoa</taxon>
        <taxon>Arthropoda</taxon>
        <taxon>Hexapoda</taxon>
        <taxon>Insecta</taxon>
        <taxon>Pterygota</taxon>
        <taxon>Neoptera</taxon>
        <taxon>Endopterygota</taxon>
        <taxon>Hymenoptera</taxon>
        <taxon>Apocrita</taxon>
        <taxon>Proctotrupomorpha</taxon>
        <taxon>Chalcidoidea</taxon>
        <taxon>Trichogrammatidae</taxon>
        <taxon>Trichogramma</taxon>
    </lineage>
</organism>
<protein>
    <submittedName>
        <fullName evidence="1">Uncharacterized protein</fullName>
    </submittedName>
</protein>
<reference evidence="1 2" key="1">
    <citation type="submission" date="2020-02" db="EMBL/GenBank/DDBJ databases">
        <authorList>
            <person name="Ferguson B K."/>
        </authorList>
    </citation>
    <scope>NUCLEOTIDE SEQUENCE [LARGE SCALE GENOMIC DNA]</scope>
</reference>
<name>A0A6H5J3P7_9HYME</name>
<gene>
    <name evidence="1" type="ORF">TBRA_LOCUS15610</name>
</gene>
<evidence type="ECO:0000313" key="1">
    <source>
        <dbReference type="EMBL" id="CAB0044022.1"/>
    </source>
</evidence>
<dbReference type="Pfam" id="PF12796">
    <property type="entry name" value="Ank_2"/>
    <property type="match status" value="1"/>
</dbReference>
<dbReference type="InterPro" id="IPR036770">
    <property type="entry name" value="Ankyrin_rpt-contain_sf"/>
</dbReference>
<dbReference type="SUPFAM" id="SSF48403">
    <property type="entry name" value="Ankyrin repeat"/>
    <property type="match status" value="1"/>
</dbReference>
<evidence type="ECO:0000313" key="2">
    <source>
        <dbReference type="Proteomes" id="UP000479190"/>
    </source>
</evidence>
<dbReference type="AlphaFoldDB" id="A0A6H5J3P7"/>
<dbReference type="Proteomes" id="UP000479190">
    <property type="component" value="Unassembled WGS sequence"/>
</dbReference>
<accession>A0A6H5J3P7</accession>
<dbReference type="InterPro" id="IPR002110">
    <property type="entry name" value="Ankyrin_rpt"/>
</dbReference>
<proteinExistence type="predicted"/>